<proteinExistence type="predicted"/>
<dbReference type="RefSeq" id="XP_025471794.1">
    <property type="nucleotide sequence ID" value="XM_025613087.1"/>
</dbReference>
<reference evidence="1 2" key="1">
    <citation type="submission" date="2016-12" db="EMBL/GenBank/DDBJ databases">
        <title>The genomes of Aspergillus section Nigri reveals drivers in fungal speciation.</title>
        <authorList>
            <consortium name="DOE Joint Genome Institute"/>
            <person name="Vesth T.C."/>
            <person name="Nybo J."/>
            <person name="Theobald S."/>
            <person name="Brandl J."/>
            <person name="Frisvad J.C."/>
            <person name="Nielsen K.F."/>
            <person name="Lyhne E.K."/>
            <person name="Kogle M.E."/>
            <person name="Kuo A."/>
            <person name="Riley R."/>
            <person name="Clum A."/>
            <person name="Nolan M."/>
            <person name="Lipzen A."/>
            <person name="Salamov A."/>
            <person name="Henrissat B."/>
            <person name="Wiebenga A."/>
            <person name="De Vries R.P."/>
            <person name="Grigoriev I.V."/>
            <person name="Mortensen U.H."/>
            <person name="Andersen M.R."/>
            <person name="Baker S.E."/>
        </authorList>
    </citation>
    <scope>NUCLEOTIDE SEQUENCE [LARGE SCALE GENOMIC DNA]</scope>
    <source>
        <strain evidence="1 2">CBS 115572</strain>
    </source>
</reference>
<name>A0A317X8V3_9EURO</name>
<comment type="caution">
    <text evidence="1">The sequence shown here is derived from an EMBL/GenBank/DDBJ whole genome shotgun (WGS) entry which is preliminary data.</text>
</comment>
<protein>
    <submittedName>
        <fullName evidence="1">Uncharacterized protein</fullName>
    </submittedName>
</protein>
<evidence type="ECO:0000313" key="1">
    <source>
        <dbReference type="EMBL" id="PWY95033.1"/>
    </source>
</evidence>
<dbReference type="AlphaFoldDB" id="A0A317X8V3"/>
<dbReference type="Proteomes" id="UP000246702">
    <property type="component" value="Unassembled WGS sequence"/>
</dbReference>
<dbReference type="OrthoDB" id="10626430at2759"/>
<gene>
    <name evidence="1" type="ORF">BO94DRAFT_542308</name>
</gene>
<organism evidence="1 2">
    <name type="scientific">Aspergillus sclerotioniger CBS 115572</name>
    <dbReference type="NCBI Taxonomy" id="1450535"/>
    <lineage>
        <taxon>Eukaryota</taxon>
        <taxon>Fungi</taxon>
        <taxon>Dikarya</taxon>
        <taxon>Ascomycota</taxon>
        <taxon>Pezizomycotina</taxon>
        <taxon>Eurotiomycetes</taxon>
        <taxon>Eurotiomycetidae</taxon>
        <taxon>Eurotiales</taxon>
        <taxon>Aspergillaceae</taxon>
        <taxon>Aspergillus</taxon>
        <taxon>Aspergillus subgen. Circumdati</taxon>
    </lineage>
</organism>
<dbReference type="GeneID" id="37115230"/>
<sequence length="232" mass="25951">MEQQPAPRKKFTLIGNHSKDVIGFPKTASGSGNAVLSEMRGGVHLLRYFLKNLLGLDEDDDMNPGSGQPNSFIELFKSKRKDENDVEKEYYQVRRHLHVEKNPPSRIQEPLENNPEGADIDDVMIIMLEEPCAPNGGSFGEGNVLRVGPVRDTNLNTTITTFTGVLVCKMPYPSYDGPRGQSPLMEAFKTRANNNRDTVIIIDADDLRRKGAKISRHLSWAKTAEDLDKFLP</sequence>
<keyword evidence="2" id="KW-1185">Reference proteome</keyword>
<evidence type="ECO:0000313" key="2">
    <source>
        <dbReference type="Proteomes" id="UP000246702"/>
    </source>
</evidence>
<dbReference type="EMBL" id="MSFK01000003">
    <property type="protein sequence ID" value="PWY95033.1"/>
    <property type="molecule type" value="Genomic_DNA"/>
</dbReference>
<accession>A0A317X8V3</accession>
<dbReference type="STRING" id="1450535.A0A317X8V3"/>